<name>A0A9N8PZL9_CHRIL</name>
<dbReference type="GO" id="GO:0006094">
    <property type="term" value="P:gluconeogenesis"/>
    <property type="evidence" value="ECO:0007669"/>
    <property type="project" value="TreeGrafter"/>
</dbReference>
<dbReference type="SUPFAM" id="SSF56059">
    <property type="entry name" value="Glutathione synthetase ATP-binding domain-like"/>
    <property type="match status" value="1"/>
</dbReference>
<evidence type="ECO:0000256" key="2">
    <source>
        <dbReference type="ARBA" id="ARBA00022741"/>
    </source>
</evidence>
<evidence type="ECO:0000259" key="8">
    <source>
        <dbReference type="PROSITE" id="PS50991"/>
    </source>
</evidence>
<gene>
    <name evidence="9" type="ORF">CINC_LOCUS11951</name>
</gene>
<evidence type="ECO:0000259" key="6">
    <source>
        <dbReference type="PROSITE" id="PS50975"/>
    </source>
</evidence>
<dbReference type="Pfam" id="PF02786">
    <property type="entry name" value="CPSase_L_D2"/>
    <property type="match status" value="1"/>
</dbReference>
<dbReference type="Pfam" id="PF00289">
    <property type="entry name" value="Biotin_carb_N"/>
    <property type="match status" value="1"/>
</dbReference>
<evidence type="ECO:0008006" key="11">
    <source>
        <dbReference type="Google" id="ProtNLM"/>
    </source>
</evidence>
<evidence type="ECO:0000259" key="7">
    <source>
        <dbReference type="PROSITE" id="PS50979"/>
    </source>
</evidence>
<dbReference type="Pfam" id="PF02785">
    <property type="entry name" value="Biotin_carb_C"/>
    <property type="match status" value="1"/>
</dbReference>
<dbReference type="InterPro" id="IPR005479">
    <property type="entry name" value="CPAse_ATP-bd"/>
</dbReference>
<dbReference type="OrthoDB" id="196847at2759"/>
<evidence type="ECO:0000256" key="3">
    <source>
        <dbReference type="ARBA" id="ARBA00022840"/>
    </source>
</evidence>
<dbReference type="PROSITE" id="PS50991">
    <property type="entry name" value="PYR_CT"/>
    <property type="match status" value="1"/>
</dbReference>
<dbReference type="PROSITE" id="PS00867">
    <property type="entry name" value="CPSASE_2"/>
    <property type="match status" value="1"/>
</dbReference>
<evidence type="ECO:0000256" key="1">
    <source>
        <dbReference type="ARBA" id="ARBA00022598"/>
    </source>
</evidence>
<proteinExistence type="predicted"/>
<dbReference type="PANTHER" id="PTHR43778">
    <property type="entry name" value="PYRUVATE CARBOXYLASE"/>
    <property type="match status" value="1"/>
</dbReference>
<dbReference type="Gene3D" id="3.30.470.20">
    <property type="entry name" value="ATP-grasp fold, B domain"/>
    <property type="match status" value="1"/>
</dbReference>
<evidence type="ECO:0000256" key="4">
    <source>
        <dbReference type="ARBA" id="ARBA00023267"/>
    </source>
</evidence>
<dbReference type="InterPro" id="IPR005482">
    <property type="entry name" value="Biotin_COase_C"/>
</dbReference>
<dbReference type="InterPro" id="IPR013785">
    <property type="entry name" value="Aldolase_TIM"/>
</dbReference>
<evidence type="ECO:0000313" key="9">
    <source>
        <dbReference type="EMBL" id="CAD0197671.1"/>
    </source>
</evidence>
<dbReference type="SUPFAM" id="SSF52440">
    <property type="entry name" value="PreATP-grasp domain"/>
    <property type="match status" value="1"/>
</dbReference>
<keyword evidence="2 5" id="KW-0547">Nucleotide-binding</keyword>
<dbReference type="SMART" id="SM00878">
    <property type="entry name" value="Biotin_carb_C"/>
    <property type="match status" value="1"/>
</dbReference>
<dbReference type="Gene3D" id="3.20.20.70">
    <property type="entry name" value="Aldolase class I"/>
    <property type="match status" value="1"/>
</dbReference>
<dbReference type="InterPro" id="IPR011054">
    <property type="entry name" value="Rudment_hybrid_motif"/>
</dbReference>
<organism evidence="9 10">
    <name type="scientific">Chrysodeixis includens</name>
    <name type="common">Soybean looper</name>
    <name type="synonym">Pseudoplusia includens</name>
    <dbReference type="NCBI Taxonomy" id="689277"/>
    <lineage>
        <taxon>Eukaryota</taxon>
        <taxon>Metazoa</taxon>
        <taxon>Ecdysozoa</taxon>
        <taxon>Arthropoda</taxon>
        <taxon>Hexapoda</taxon>
        <taxon>Insecta</taxon>
        <taxon>Pterygota</taxon>
        <taxon>Neoptera</taxon>
        <taxon>Endopterygota</taxon>
        <taxon>Lepidoptera</taxon>
        <taxon>Glossata</taxon>
        <taxon>Ditrysia</taxon>
        <taxon>Noctuoidea</taxon>
        <taxon>Noctuidae</taxon>
        <taxon>Plusiinae</taxon>
        <taxon>Chrysodeixis</taxon>
    </lineage>
</organism>
<dbReference type="PROSITE" id="PS50975">
    <property type="entry name" value="ATP_GRASP"/>
    <property type="match status" value="1"/>
</dbReference>
<dbReference type="InterPro" id="IPR000891">
    <property type="entry name" value="PYR_CT"/>
</dbReference>
<evidence type="ECO:0000256" key="5">
    <source>
        <dbReference type="PROSITE-ProRule" id="PRU00409"/>
    </source>
</evidence>
<dbReference type="SUPFAM" id="SSF51569">
    <property type="entry name" value="Aldolase"/>
    <property type="match status" value="1"/>
</dbReference>
<reference evidence="9" key="1">
    <citation type="submission" date="2021-12" db="EMBL/GenBank/DDBJ databases">
        <authorList>
            <person name="King R."/>
        </authorList>
    </citation>
    <scope>NUCLEOTIDE SEQUENCE</scope>
</reference>
<dbReference type="InterPro" id="IPR055268">
    <property type="entry name" value="PCB-like"/>
</dbReference>
<keyword evidence="10" id="KW-1185">Reference proteome</keyword>
<evidence type="ECO:0000313" key="10">
    <source>
        <dbReference type="Proteomes" id="UP001154114"/>
    </source>
</evidence>
<keyword evidence="3 5" id="KW-0067">ATP-binding</keyword>
<dbReference type="GO" id="GO:0005524">
    <property type="term" value="F:ATP binding"/>
    <property type="evidence" value="ECO:0007669"/>
    <property type="project" value="UniProtKB-UniRule"/>
</dbReference>
<dbReference type="Proteomes" id="UP001154114">
    <property type="component" value="Chromosome 7"/>
</dbReference>
<dbReference type="InterPro" id="IPR016185">
    <property type="entry name" value="PreATP-grasp_dom_sf"/>
</dbReference>
<dbReference type="InterPro" id="IPR011764">
    <property type="entry name" value="Biotin_carboxylation_dom"/>
</dbReference>
<dbReference type="AlphaFoldDB" id="A0A9N8PZL9"/>
<dbReference type="GO" id="GO:0005737">
    <property type="term" value="C:cytoplasm"/>
    <property type="evidence" value="ECO:0007669"/>
    <property type="project" value="TreeGrafter"/>
</dbReference>
<feature type="domain" description="Biotin carboxylation" evidence="7">
    <location>
        <begin position="1"/>
        <end position="411"/>
    </location>
</feature>
<dbReference type="EMBL" id="LR824010">
    <property type="protein sequence ID" value="CAD0197671.1"/>
    <property type="molecule type" value="Genomic_DNA"/>
</dbReference>
<dbReference type="PROSITE" id="PS50979">
    <property type="entry name" value="BC"/>
    <property type="match status" value="1"/>
</dbReference>
<dbReference type="InterPro" id="IPR011761">
    <property type="entry name" value="ATP-grasp"/>
</dbReference>
<dbReference type="InterPro" id="IPR005481">
    <property type="entry name" value="BC-like_N"/>
</dbReference>
<accession>A0A9N8PZL9</accession>
<feature type="domain" description="ATP-grasp" evidence="6">
    <location>
        <begin position="82"/>
        <end position="278"/>
    </location>
</feature>
<feature type="domain" description="Pyruvate carboxyltransferase" evidence="8">
    <location>
        <begin position="506"/>
        <end position="560"/>
    </location>
</feature>
<dbReference type="GO" id="GO:0046872">
    <property type="term" value="F:metal ion binding"/>
    <property type="evidence" value="ECO:0007669"/>
    <property type="project" value="InterPro"/>
</dbReference>
<keyword evidence="4" id="KW-0092">Biotin</keyword>
<sequence length="560" mass="61762">MHRQKADESYVVGKGLPAVEAYLSIPEVIRVAKENHVDAVHPGYGYLSERPDFAKAVVDAGLRFIGPEPSIIEKLSDKIATRKIVADAKIPIIPGTDKLITTKEEALEFCKQLGLPVTFKAACGGISRGMQVVRDLKDVESSFDKASSEAEKAFGDGSIFIEKYIEKPRHIEVQVMGDKVGNVVHLYERDCSIQWQYQKLVEVAPAPNLEHDMREMMTEGAVKIAKSVGYENAGTVKFLLDDKGVYFMELNPRLHVQHTITEEITGIDLVQSQIHVAEGKTLPEIGLTQEKIQPHGFAIQCRVTAEDPANNFQPSTGCVEVLRSGGGMGIRVDAATSYAGAIISPFYDPLIVKVTSFALDLPSSAAKMARALREFRIRGVKNNLLFLLNILENQKFLNGTVNTSFIEENPQLFFFKKARNRAKKLMHFLGHILVNGPVTPLVTKIPPADVKPYVPSVPLDLSSEAIKRQEETGENTAVQPPKGYKQILNEGGPAAFAKAVRQHPGLLLMDTTYRDAHQSLLATRVRTHDLLAVSPYVAHNFSNLYALENWGGATFDVALR</sequence>
<dbReference type="SUPFAM" id="SSF51246">
    <property type="entry name" value="Rudiment single hybrid motif"/>
    <property type="match status" value="1"/>
</dbReference>
<protein>
    <recommendedName>
        <fullName evidence="11">Pyruvate carboxylase</fullName>
    </recommendedName>
</protein>
<dbReference type="GO" id="GO:0004736">
    <property type="term" value="F:pyruvate carboxylase activity"/>
    <property type="evidence" value="ECO:0007669"/>
    <property type="project" value="TreeGrafter"/>
</dbReference>
<keyword evidence="1" id="KW-0436">Ligase</keyword>
<dbReference type="PANTHER" id="PTHR43778:SF2">
    <property type="entry name" value="PYRUVATE CARBOXYLASE, MITOCHONDRIAL"/>
    <property type="match status" value="1"/>
</dbReference>